<feature type="compositionally biased region" description="Low complexity" evidence="1">
    <location>
        <begin position="85"/>
        <end position="106"/>
    </location>
</feature>
<sequence>MPAIPLPNIDAGVGAAVVYVNDAEDAVENMVVSSPTERADPPSSGDPPADDLHAPASPDEVAATTAERDGEPLAEPPFDQGGELPPSATQDAAAAAQPAASNNPAAGEIPPSTLQEKESQEHKELVAQDPVGAPAEDVTDDDGDGDDMAVFGAHEGPAAPVTTPVVAQDDSAITAHGKAAAAIHPPDDGIPPPPAKATLPPSDHDDSVPSRPLPGPLTPGEELDSSSSMNMLLFLVVIVLAVAALWRFKRSAHGVSWRLPRWYNSSERDRRTREAWELAEREPQREEESVVKPRYLTD</sequence>
<feature type="transmembrane region" description="Helical" evidence="2">
    <location>
        <begin position="229"/>
        <end position="248"/>
    </location>
</feature>
<keyword evidence="2" id="KW-1133">Transmembrane helix</keyword>
<evidence type="ECO:0000313" key="3">
    <source>
        <dbReference type="EMBL" id="KZV79716.1"/>
    </source>
</evidence>
<dbReference type="InParanoid" id="A0A165B2S4"/>
<dbReference type="AlphaFoldDB" id="A0A165B2S4"/>
<keyword evidence="2" id="KW-0812">Transmembrane</keyword>
<accession>A0A165B2S4</accession>
<protein>
    <submittedName>
        <fullName evidence="3">Uncharacterized protein</fullName>
    </submittedName>
</protein>
<feature type="compositionally biased region" description="Low complexity" evidence="1">
    <location>
        <begin position="172"/>
        <end position="184"/>
    </location>
</feature>
<keyword evidence="4" id="KW-1185">Reference proteome</keyword>
<evidence type="ECO:0000256" key="1">
    <source>
        <dbReference type="SAM" id="MobiDB-lite"/>
    </source>
</evidence>
<keyword evidence="2" id="KW-0472">Membrane</keyword>
<feature type="region of interest" description="Disordered" evidence="1">
    <location>
        <begin position="276"/>
        <end position="298"/>
    </location>
</feature>
<proteinExistence type="predicted"/>
<evidence type="ECO:0000256" key="2">
    <source>
        <dbReference type="SAM" id="Phobius"/>
    </source>
</evidence>
<feature type="compositionally biased region" description="Acidic residues" evidence="1">
    <location>
        <begin position="137"/>
        <end position="147"/>
    </location>
</feature>
<gene>
    <name evidence="3" type="ORF">EXIGLDRAFT_734413</name>
</gene>
<organism evidence="3 4">
    <name type="scientific">Exidia glandulosa HHB12029</name>
    <dbReference type="NCBI Taxonomy" id="1314781"/>
    <lineage>
        <taxon>Eukaryota</taxon>
        <taxon>Fungi</taxon>
        <taxon>Dikarya</taxon>
        <taxon>Basidiomycota</taxon>
        <taxon>Agaricomycotina</taxon>
        <taxon>Agaricomycetes</taxon>
        <taxon>Auriculariales</taxon>
        <taxon>Exidiaceae</taxon>
        <taxon>Exidia</taxon>
    </lineage>
</organism>
<dbReference type="EMBL" id="KV426573">
    <property type="protein sequence ID" value="KZV79716.1"/>
    <property type="molecule type" value="Genomic_DNA"/>
</dbReference>
<dbReference type="Proteomes" id="UP000077266">
    <property type="component" value="Unassembled WGS sequence"/>
</dbReference>
<name>A0A165B2S4_EXIGL</name>
<reference evidence="3 4" key="1">
    <citation type="journal article" date="2016" name="Mol. Biol. Evol.">
        <title>Comparative Genomics of Early-Diverging Mushroom-Forming Fungi Provides Insights into the Origins of Lignocellulose Decay Capabilities.</title>
        <authorList>
            <person name="Nagy L.G."/>
            <person name="Riley R."/>
            <person name="Tritt A."/>
            <person name="Adam C."/>
            <person name="Daum C."/>
            <person name="Floudas D."/>
            <person name="Sun H."/>
            <person name="Yadav J.S."/>
            <person name="Pangilinan J."/>
            <person name="Larsson K.H."/>
            <person name="Matsuura K."/>
            <person name="Barry K."/>
            <person name="Labutti K."/>
            <person name="Kuo R."/>
            <person name="Ohm R.A."/>
            <person name="Bhattacharya S.S."/>
            <person name="Shirouzu T."/>
            <person name="Yoshinaga Y."/>
            <person name="Martin F.M."/>
            <person name="Grigoriev I.V."/>
            <person name="Hibbett D.S."/>
        </authorList>
    </citation>
    <scope>NUCLEOTIDE SEQUENCE [LARGE SCALE GENOMIC DNA]</scope>
    <source>
        <strain evidence="3 4">HHB12029</strain>
    </source>
</reference>
<feature type="compositionally biased region" description="Basic and acidic residues" evidence="1">
    <location>
        <begin position="115"/>
        <end position="126"/>
    </location>
</feature>
<evidence type="ECO:0000313" key="4">
    <source>
        <dbReference type="Proteomes" id="UP000077266"/>
    </source>
</evidence>
<feature type="region of interest" description="Disordered" evidence="1">
    <location>
        <begin position="29"/>
        <end position="224"/>
    </location>
</feature>